<name>A0A6N2LM06_SALVM</name>
<protein>
    <submittedName>
        <fullName evidence="1">Uncharacterized protein</fullName>
    </submittedName>
</protein>
<organism evidence="1">
    <name type="scientific">Salix viminalis</name>
    <name type="common">Common osier</name>
    <name type="synonym">Basket willow</name>
    <dbReference type="NCBI Taxonomy" id="40686"/>
    <lineage>
        <taxon>Eukaryota</taxon>
        <taxon>Viridiplantae</taxon>
        <taxon>Streptophyta</taxon>
        <taxon>Embryophyta</taxon>
        <taxon>Tracheophyta</taxon>
        <taxon>Spermatophyta</taxon>
        <taxon>Magnoliopsida</taxon>
        <taxon>eudicotyledons</taxon>
        <taxon>Gunneridae</taxon>
        <taxon>Pentapetalae</taxon>
        <taxon>rosids</taxon>
        <taxon>fabids</taxon>
        <taxon>Malpighiales</taxon>
        <taxon>Salicaceae</taxon>
        <taxon>Saliceae</taxon>
        <taxon>Salix</taxon>
    </lineage>
</organism>
<accession>A0A6N2LM06</accession>
<dbReference type="AlphaFoldDB" id="A0A6N2LM06"/>
<proteinExistence type="predicted"/>
<reference evidence="1" key="1">
    <citation type="submission" date="2019-03" db="EMBL/GenBank/DDBJ databases">
        <authorList>
            <person name="Mank J."/>
            <person name="Almeida P."/>
        </authorList>
    </citation>
    <scope>NUCLEOTIDE SEQUENCE</scope>
    <source>
        <strain evidence="1">78183</strain>
    </source>
</reference>
<gene>
    <name evidence="1" type="ORF">SVIM_LOCUS249471</name>
</gene>
<sequence length="63" mass="7017">MCSNVQHPLAMVGVVISAVLQKLLHSLALYVFAVQNTNVGGCGLKKKRSKRKEDFYKVENCDH</sequence>
<dbReference type="EMBL" id="CAADRP010001574">
    <property type="protein sequence ID" value="VFU42012.1"/>
    <property type="molecule type" value="Genomic_DNA"/>
</dbReference>
<evidence type="ECO:0000313" key="1">
    <source>
        <dbReference type="EMBL" id="VFU42012.1"/>
    </source>
</evidence>